<name>A0A5S5CCH6_9FLAO</name>
<proteinExistence type="predicted"/>
<sequence length="153" mass="17908">MRILNKNSYITFSGICLLSSFNLMAQDTLRTNPDVENQLKLLVENQIERPQGQITINQDPKITHLLDVKSKMDKDGAFSDRYKIQLYYGNLNQANDIKKSADTAFPEWRTSIKWETPNYKVWLGNYRSRLEADRALMQVRKEFPSAFIFKPEK</sequence>
<feature type="signal peptide" evidence="1">
    <location>
        <begin position="1"/>
        <end position="25"/>
    </location>
</feature>
<organism evidence="3 4">
    <name type="scientific">Aquimarina intermedia</name>
    <dbReference type="NCBI Taxonomy" id="350814"/>
    <lineage>
        <taxon>Bacteria</taxon>
        <taxon>Pseudomonadati</taxon>
        <taxon>Bacteroidota</taxon>
        <taxon>Flavobacteriia</taxon>
        <taxon>Flavobacteriales</taxon>
        <taxon>Flavobacteriaceae</taxon>
        <taxon>Aquimarina</taxon>
    </lineage>
</organism>
<dbReference type="AlphaFoldDB" id="A0A5S5CCH6"/>
<keyword evidence="1" id="KW-0732">Signal</keyword>
<protein>
    <submittedName>
        <fullName evidence="3">Sporulation related protein</fullName>
    </submittedName>
</protein>
<accession>A0A5S5CCH6</accession>
<dbReference type="RefSeq" id="WP_246131420.1">
    <property type="nucleotide sequence ID" value="NZ_VNHU01000002.1"/>
</dbReference>
<dbReference type="GO" id="GO:0042834">
    <property type="term" value="F:peptidoglycan binding"/>
    <property type="evidence" value="ECO:0007669"/>
    <property type="project" value="InterPro"/>
</dbReference>
<dbReference type="InterPro" id="IPR007730">
    <property type="entry name" value="SPOR-like_dom"/>
</dbReference>
<evidence type="ECO:0000313" key="3">
    <source>
        <dbReference type="EMBL" id="TYP76036.1"/>
    </source>
</evidence>
<evidence type="ECO:0000256" key="1">
    <source>
        <dbReference type="SAM" id="SignalP"/>
    </source>
</evidence>
<evidence type="ECO:0000259" key="2">
    <source>
        <dbReference type="Pfam" id="PF05036"/>
    </source>
</evidence>
<feature type="domain" description="SPOR" evidence="2">
    <location>
        <begin position="80"/>
        <end position="149"/>
    </location>
</feature>
<comment type="caution">
    <text evidence="3">The sequence shown here is derived from an EMBL/GenBank/DDBJ whole genome shotgun (WGS) entry which is preliminary data.</text>
</comment>
<keyword evidence="4" id="KW-1185">Reference proteome</keyword>
<reference evidence="3 4" key="1">
    <citation type="submission" date="2019-07" db="EMBL/GenBank/DDBJ databases">
        <title>Genomic Encyclopedia of Archaeal and Bacterial Type Strains, Phase II (KMG-II): from individual species to whole genera.</title>
        <authorList>
            <person name="Goeker M."/>
        </authorList>
    </citation>
    <scope>NUCLEOTIDE SEQUENCE [LARGE SCALE GENOMIC DNA]</scope>
    <source>
        <strain evidence="3 4">DSM 17527</strain>
    </source>
</reference>
<dbReference type="Proteomes" id="UP000324376">
    <property type="component" value="Unassembled WGS sequence"/>
</dbReference>
<feature type="chain" id="PRO_5024461366" evidence="1">
    <location>
        <begin position="26"/>
        <end position="153"/>
    </location>
</feature>
<dbReference type="Pfam" id="PF05036">
    <property type="entry name" value="SPOR"/>
    <property type="match status" value="1"/>
</dbReference>
<dbReference type="EMBL" id="VNHU01000002">
    <property type="protein sequence ID" value="TYP76036.1"/>
    <property type="molecule type" value="Genomic_DNA"/>
</dbReference>
<gene>
    <name evidence="3" type="ORF">BD809_102249</name>
</gene>
<evidence type="ECO:0000313" key="4">
    <source>
        <dbReference type="Proteomes" id="UP000324376"/>
    </source>
</evidence>